<dbReference type="Pfam" id="PF00072">
    <property type="entry name" value="Response_reg"/>
    <property type="match status" value="1"/>
</dbReference>
<feature type="domain" description="HD-GYP" evidence="3">
    <location>
        <begin position="154"/>
        <end position="351"/>
    </location>
</feature>
<evidence type="ECO:0000259" key="3">
    <source>
        <dbReference type="PROSITE" id="PS51832"/>
    </source>
</evidence>
<dbReference type="InterPro" id="IPR003607">
    <property type="entry name" value="HD/PDEase_dom"/>
</dbReference>
<dbReference type="CDD" id="cd00077">
    <property type="entry name" value="HDc"/>
    <property type="match status" value="1"/>
</dbReference>
<dbReference type="EMBL" id="MPRL01000051">
    <property type="protein sequence ID" value="OOZ39447.1"/>
    <property type="molecule type" value="Genomic_DNA"/>
</dbReference>
<dbReference type="PROSITE" id="PS50110">
    <property type="entry name" value="RESPONSE_REGULATORY"/>
    <property type="match status" value="1"/>
</dbReference>
<proteinExistence type="predicted"/>
<comment type="caution">
    <text evidence="4">The sequence shown here is derived from an EMBL/GenBank/DDBJ whole genome shotgun (WGS) entry which is preliminary data.</text>
</comment>
<evidence type="ECO:0000256" key="1">
    <source>
        <dbReference type="PROSITE-ProRule" id="PRU00169"/>
    </source>
</evidence>
<evidence type="ECO:0000313" key="5">
    <source>
        <dbReference type="Proteomes" id="UP000191110"/>
    </source>
</evidence>
<dbReference type="GO" id="GO:0008081">
    <property type="term" value="F:phosphoric diester hydrolase activity"/>
    <property type="evidence" value="ECO:0007669"/>
    <property type="project" value="UniProtKB-ARBA"/>
</dbReference>
<name>A0A1T2L2X1_9GAMM</name>
<feature type="domain" description="Response regulatory" evidence="2">
    <location>
        <begin position="10"/>
        <end position="127"/>
    </location>
</feature>
<dbReference type="SUPFAM" id="SSF52172">
    <property type="entry name" value="CheY-like"/>
    <property type="match status" value="1"/>
</dbReference>
<dbReference type="PANTHER" id="PTHR45228:SF1">
    <property type="entry name" value="CYCLIC DI-GMP PHOSPHODIESTERASE TM_0186"/>
    <property type="match status" value="1"/>
</dbReference>
<dbReference type="AlphaFoldDB" id="A0A1T2L2X1"/>
<dbReference type="Gene3D" id="1.10.3210.10">
    <property type="entry name" value="Hypothetical protein af1432"/>
    <property type="match status" value="1"/>
</dbReference>
<dbReference type="PROSITE" id="PS51832">
    <property type="entry name" value="HD_GYP"/>
    <property type="match status" value="1"/>
</dbReference>
<dbReference type="Pfam" id="PF13487">
    <property type="entry name" value="HD_5"/>
    <property type="match status" value="1"/>
</dbReference>
<dbReference type="InterPro" id="IPR011006">
    <property type="entry name" value="CheY-like_superfamily"/>
</dbReference>
<dbReference type="Gene3D" id="3.40.50.2300">
    <property type="match status" value="1"/>
</dbReference>
<dbReference type="InterPro" id="IPR052020">
    <property type="entry name" value="Cyclic_di-GMP/3'3'-cGAMP_PDE"/>
</dbReference>
<dbReference type="InterPro" id="IPR037522">
    <property type="entry name" value="HD_GYP_dom"/>
</dbReference>
<evidence type="ECO:0000313" key="4">
    <source>
        <dbReference type="EMBL" id="OOZ39447.1"/>
    </source>
</evidence>
<accession>A0A1T2L2X1</accession>
<gene>
    <name evidence="4" type="ORF">BOW53_11580</name>
</gene>
<keyword evidence="5" id="KW-1185">Reference proteome</keyword>
<dbReference type="InterPro" id="IPR001789">
    <property type="entry name" value="Sig_transdc_resp-reg_receiver"/>
</dbReference>
<feature type="modified residue" description="4-aspartylphosphate" evidence="1">
    <location>
        <position position="60"/>
    </location>
</feature>
<protein>
    <submittedName>
        <fullName evidence="4">Two-component system response regulator</fullName>
    </submittedName>
</protein>
<organism evidence="4 5">
    <name type="scientific">Solemya pervernicosa gill symbiont</name>
    <dbReference type="NCBI Taxonomy" id="642797"/>
    <lineage>
        <taxon>Bacteria</taxon>
        <taxon>Pseudomonadati</taxon>
        <taxon>Pseudomonadota</taxon>
        <taxon>Gammaproteobacteria</taxon>
        <taxon>sulfur-oxidizing symbionts</taxon>
    </lineage>
</organism>
<reference evidence="4 5" key="1">
    <citation type="submission" date="2016-11" db="EMBL/GenBank/DDBJ databases">
        <title>Mixed transmission modes and dynamic genome evolution in an obligate animal-bacterial symbiosis.</title>
        <authorList>
            <person name="Russell S.L."/>
            <person name="Corbett-Detig R.B."/>
            <person name="Cavanaugh C.M."/>
        </authorList>
    </citation>
    <scope>NUCLEOTIDE SEQUENCE [LARGE SCALE GENOMIC DNA]</scope>
    <source>
        <strain evidence="4">Sveles-Q1</strain>
    </source>
</reference>
<dbReference type="SUPFAM" id="SSF109604">
    <property type="entry name" value="HD-domain/PDEase-like"/>
    <property type="match status" value="1"/>
</dbReference>
<evidence type="ECO:0000259" key="2">
    <source>
        <dbReference type="PROSITE" id="PS50110"/>
    </source>
</evidence>
<keyword evidence="1" id="KW-0597">Phosphoprotein</keyword>
<dbReference type="RefSeq" id="WP_078484242.1">
    <property type="nucleotide sequence ID" value="NZ_MPRL01000051.1"/>
</dbReference>
<dbReference type="Proteomes" id="UP000191110">
    <property type="component" value="Unassembled WGS sequence"/>
</dbReference>
<dbReference type="OrthoDB" id="9816273at2"/>
<dbReference type="PANTHER" id="PTHR45228">
    <property type="entry name" value="CYCLIC DI-GMP PHOSPHODIESTERASE TM_0186-RELATED"/>
    <property type="match status" value="1"/>
</dbReference>
<dbReference type="CDD" id="cd17551">
    <property type="entry name" value="REC_RpfG-like"/>
    <property type="match status" value="1"/>
</dbReference>
<sequence>MIDETLKSARILIVDDEPVNVKLLEKILASAGYTCVMSTNDPREVEQLYTDTSPDLILLDINMPYMDGFDVMTRLNEIEVDSYLPILVLTAQTDQKTRIRALESGAKDFATKPFDRAEILNRIRNMLEVRTLHNQVRNQNRILEQKVTDRTRELFETRMEIIRRLGRAAEYRDNETGLHIIRMSKYSQQLALAYGMDDKAAEMVLNASPMHDVGKIGIPDRILLKPGKLDADEWHTMQSHAAIGAELLAGHDSELMHMASMIAETHHEKFDGSGYPKGLAGEEIPLVGRIVVVCDVFDALTSARPYKKAWSVQEAFDEIERTKGKHFDPQLVDLFFSIQDVILEIKELYAEPELEQAVS</sequence>
<dbReference type="SMART" id="SM00448">
    <property type="entry name" value="REC"/>
    <property type="match status" value="1"/>
</dbReference>
<dbReference type="GO" id="GO:0000160">
    <property type="term" value="P:phosphorelay signal transduction system"/>
    <property type="evidence" value="ECO:0007669"/>
    <property type="project" value="InterPro"/>
</dbReference>
<dbReference type="SMART" id="SM00471">
    <property type="entry name" value="HDc"/>
    <property type="match status" value="1"/>
</dbReference>